<dbReference type="InterPro" id="IPR051575">
    <property type="entry name" value="Myb-like_DNA-bd"/>
</dbReference>
<evidence type="ECO:0000256" key="5">
    <source>
        <dbReference type="SAM" id="MobiDB-lite"/>
    </source>
</evidence>
<dbReference type="GO" id="GO:0019185">
    <property type="term" value="C:snRNA-activating protein complex"/>
    <property type="evidence" value="ECO:0007669"/>
    <property type="project" value="TreeGrafter"/>
</dbReference>
<feature type="compositionally biased region" description="Polar residues" evidence="5">
    <location>
        <begin position="215"/>
        <end position="230"/>
    </location>
</feature>
<feature type="compositionally biased region" description="Basic and acidic residues" evidence="5">
    <location>
        <begin position="184"/>
        <end position="195"/>
    </location>
</feature>
<dbReference type="AlphaFoldDB" id="A0A9N9FF14"/>
<dbReference type="Pfam" id="PF00249">
    <property type="entry name" value="Myb_DNA-binding"/>
    <property type="match status" value="2"/>
</dbReference>
<feature type="region of interest" description="Disordered" evidence="5">
    <location>
        <begin position="99"/>
        <end position="338"/>
    </location>
</feature>
<keyword evidence="4" id="KW-0539">Nucleus</keyword>
<feature type="region of interest" description="Disordered" evidence="5">
    <location>
        <begin position="52"/>
        <end position="78"/>
    </location>
</feature>
<dbReference type="GO" id="GO:0042795">
    <property type="term" value="P:snRNA transcription by RNA polymerase II"/>
    <property type="evidence" value="ECO:0007669"/>
    <property type="project" value="TreeGrafter"/>
</dbReference>
<evidence type="ECO:0000256" key="3">
    <source>
        <dbReference type="ARBA" id="ARBA00023163"/>
    </source>
</evidence>
<dbReference type="InterPro" id="IPR009057">
    <property type="entry name" value="Homeodomain-like_sf"/>
</dbReference>
<sequence>MSPLHASLITISKSLRSHSLSPLFYSFTFSPLLCGNLKETSLNAISYKNNRLYSADNNNPNNHKKCNSKEKKDGYRTRTKTSYQVNIFSYKEKTFARDDKDNKMSRARGVQGSNKLGEKMGDTFSRGKNNNSVEGSLPEADIHSTDKPRSFNKDKHLRPRESPNSKPLNKDAQSRKHRSWINVKSRDSENGDTKWKGVSTSLNERSPSRSSSNSWKEVNSNYRLSKSTGSNDDKSRGRAGVIWSKSGGVNDKKLSPGNELKRAERIKSLPKYGDVNRTRGNQGFGIQGGKGMLTSITRSSTDRWIPPRPSSSFETPKPKNHEKSKRPSPHVFDPNRKPKLRWTEEEDNFLLQLVKTNGEDWKKLSEILGRPYNTISYRYTWITSRVWTPEETIRLHEALKEFGEKDEESWQKIKERFPDRTLAELKHNYKQYGSLNPKSDKPVMNVGVWTDEELKRFEEALDKYAGEWKEYELAEYEELWKKISHEVKTRSGRQCRRKYYWQYSRPYDFDIRIKYENI</sequence>
<protein>
    <submittedName>
        <fullName evidence="8">9093_t:CDS:1</fullName>
    </submittedName>
</protein>
<dbReference type="GO" id="GO:0001006">
    <property type="term" value="F:RNA polymerase III type 3 promoter sequence-specific DNA binding"/>
    <property type="evidence" value="ECO:0007669"/>
    <property type="project" value="TreeGrafter"/>
</dbReference>
<feature type="domain" description="HTH myb-type" evidence="7">
    <location>
        <begin position="333"/>
        <end position="373"/>
    </location>
</feature>
<evidence type="ECO:0000256" key="2">
    <source>
        <dbReference type="ARBA" id="ARBA00023125"/>
    </source>
</evidence>
<dbReference type="GO" id="GO:0000978">
    <property type="term" value="F:RNA polymerase II cis-regulatory region sequence-specific DNA binding"/>
    <property type="evidence" value="ECO:0007669"/>
    <property type="project" value="TreeGrafter"/>
</dbReference>
<dbReference type="SUPFAM" id="SSF46689">
    <property type="entry name" value="Homeodomain-like"/>
    <property type="match status" value="2"/>
</dbReference>
<feature type="domain" description="Myb-like" evidence="6">
    <location>
        <begin position="441"/>
        <end position="499"/>
    </location>
</feature>
<keyword evidence="9" id="KW-1185">Reference proteome</keyword>
<feature type="compositionally biased region" description="Basic and acidic residues" evidence="5">
    <location>
        <begin position="67"/>
        <end position="76"/>
    </location>
</feature>
<evidence type="ECO:0000313" key="9">
    <source>
        <dbReference type="Proteomes" id="UP000789342"/>
    </source>
</evidence>
<dbReference type="Gene3D" id="1.10.10.60">
    <property type="entry name" value="Homeodomain-like"/>
    <property type="match status" value="3"/>
</dbReference>
<dbReference type="Proteomes" id="UP000789342">
    <property type="component" value="Unassembled WGS sequence"/>
</dbReference>
<dbReference type="OrthoDB" id="2143914at2759"/>
<name>A0A9N9FF14_9GLOM</name>
<evidence type="ECO:0000259" key="6">
    <source>
        <dbReference type="PROSITE" id="PS50090"/>
    </source>
</evidence>
<feature type="compositionally biased region" description="Gly residues" evidence="5">
    <location>
        <begin position="282"/>
        <end position="291"/>
    </location>
</feature>
<reference evidence="8" key="1">
    <citation type="submission" date="2021-06" db="EMBL/GenBank/DDBJ databases">
        <authorList>
            <person name="Kallberg Y."/>
            <person name="Tangrot J."/>
            <person name="Rosling A."/>
        </authorList>
    </citation>
    <scope>NUCLEOTIDE SEQUENCE</scope>
    <source>
        <strain evidence="8">CL551</strain>
    </source>
</reference>
<organism evidence="8 9">
    <name type="scientific">Acaulospora morrowiae</name>
    <dbReference type="NCBI Taxonomy" id="94023"/>
    <lineage>
        <taxon>Eukaryota</taxon>
        <taxon>Fungi</taxon>
        <taxon>Fungi incertae sedis</taxon>
        <taxon>Mucoromycota</taxon>
        <taxon>Glomeromycotina</taxon>
        <taxon>Glomeromycetes</taxon>
        <taxon>Diversisporales</taxon>
        <taxon>Acaulosporaceae</taxon>
        <taxon>Acaulospora</taxon>
    </lineage>
</organism>
<evidence type="ECO:0000256" key="1">
    <source>
        <dbReference type="ARBA" id="ARBA00023015"/>
    </source>
</evidence>
<evidence type="ECO:0000256" key="4">
    <source>
        <dbReference type="ARBA" id="ARBA00023242"/>
    </source>
</evidence>
<feature type="compositionally biased region" description="Low complexity" evidence="5">
    <location>
        <begin position="199"/>
        <end position="214"/>
    </location>
</feature>
<feature type="compositionally biased region" description="Basic and acidic residues" evidence="5">
    <location>
        <begin position="140"/>
        <end position="174"/>
    </location>
</feature>
<feature type="compositionally biased region" description="Basic and acidic residues" evidence="5">
    <location>
        <begin position="250"/>
        <end position="267"/>
    </location>
</feature>
<dbReference type="InterPro" id="IPR001005">
    <property type="entry name" value="SANT/Myb"/>
</dbReference>
<keyword evidence="3" id="KW-0804">Transcription</keyword>
<comment type="caution">
    <text evidence="8">The sequence shown here is derived from an EMBL/GenBank/DDBJ whole genome shotgun (WGS) entry which is preliminary data.</text>
</comment>
<feature type="domain" description="Myb-like" evidence="6">
    <location>
        <begin position="387"/>
        <end position="433"/>
    </location>
</feature>
<dbReference type="PANTHER" id="PTHR46621:SF1">
    <property type="entry name" value="SNRNA-ACTIVATING PROTEIN COMPLEX SUBUNIT 4"/>
    <property type="match status" value="1"/>
</dbReference>
<keyword evidence="2" id="KW-0238">DNA-binding</keyword>
<dbReference type="PROSITE" id="PS51294">
    <property type="entry name" value="HTH_MYB"/>
    <property type="match status" value="1"/>
</dbReference>
<dbReference type="GO" id="GO:0042796">
    <property type="term" value="P:snRNA transcription by RNA polymerase III"/>
    <property type="evidence" value="ECO:0007669"/>
    <property type="project" value="TreeGrafter"/>
</dbReference>
<keyword evidence="1" id="KW-0805">Transcription regulation</keyword>
<evidence type="ECO:0000259" key="7">
    <source>
        <dbReference type="PROSITE" id="PS51294"/>
    </source>
</evidence>
<dbReference type="PROSITE" id="PS50090">
    <property type="entry name" value="MYB_LIKE"/>
    <property type="match status" value="3"/>
</dbReference>
<dbReference type="EMBL" id="CAJVPV010002548">
    <property type="protein sequence ID" value="CAG8529516.1"/>
    <property type="molecule type" value="Genomic_DNA"/>
</dbReference>
<evidence type="ECO:0000313" key="8">
    <source>
        <dbReference type="EMBL" id="CAG8529516.1"/>
    </source>
</evidence>
<feature type="domain" description="Myb-like" evidence="6">
    <location>
        <begin position="339"/>
        <end position="383"/>
    </location>
</feature>
<gene>
    <name evidence="8" type="ORF">AMORRO_LOCUS4603</name>
</gene>
<dbReference type="SMART" id="SM00717">
    <property type="entry name" value="SANT"/>
    <property type="match status" value="3"/>
</dbReference>
<accession>A0A9N9FF14</accession>
<dbReference type="CDD" id="cd00167">
    <property type="entry name" value="SANT"/>
    <property type="match status" value="3"/>
</dbReference>
<proteinExistence type="predicted"/>
<dbReference type="PANTHER" id="PTHR46621">
    <property type="entry name" value="SNRNA-ACTIVATING PROTEIN COMPLEX SUBUNIT 4"/>
    <property type="match status" value="1"/>
</dbReference>
<dbReference type="InterPro" id="IPR017930">
    <property type="entry name" value="Myb_dom"/>
</dbReference>